<dbReference type="PANTHER" id="PTHR45647:SF84">
    <property type="entry name" value="U-BOX DOMAIN-CONTAINING PROTEIN 35-LIKE"/>
    <property type="match status" value="1"/>
</dbReference>
<comment type="catalytic activity">
    <reaction evidence="1">
        <text>S-ubiquitinyl-[E2 ubiquitin-conjugating enzyme]-L-cysteine + [acceptor protein]-L-lysine = [E2 ubiquitin-conjugating enzyme]-L-cysteine + N(6)-ubiquitinyl-[acceptor protein]-L-lysine.</text>
        <dbReference type="EC" id="2.3.2.27"/>
    </reaction>
</comment>
<comment type="caution">
    <text evidence="7">The sequence shown here is derived from an EMBL/GenBank/DDBJ whole genome shotgun (WGS) entry which is preliminary data.</text>
</comment>
<dbReference type="SUPFAM" id="SSF52402">
    <property type="entry name" value="Adenine nucleotide alpha hydrolases-like"/>
    <property type="match status" value="1"/>
</dbReference>
<feature type="coiled-coil region" evidence="4">
    <location>
        <begin position="392"/>
        <end position="437"/>
    </location>
</feature>
<keyword evidence="8" id="KW-1185">Reference proteome</keyword>
<dbReference type="EC" id="2.3.2.27" evidence="2"/>
<evidence type="ECO:0000313" key="7">
    <source>
        <dbReference type="EMBL" id="CAK9146134.1"/>
    </source>
</evidence>
<feature type="region of interest" description="Disordered" evidence="5">
    <location>
        <begin position="212"/>
        <end position="255"/>
    </location>
</feature>
<feature type="compositionally biased region" description="Gly residues" evidence="5">
    <location>
        <begin position="243"/>
        <end position="252"/>
    </location>
</feature>
<evidence type="ECO:0000256" key="5">
    <source>
        <dbReference type="SAM" id="MobiDB-lite"/>
    </source>
</evidence>
<keyword evidence="3" id="KW-0833">Ubl conjugation pathway</keyword>
<sequence>MWLSKGSSAERNGGGNRLVAVAIDKDKGSQHALRWAIDNLLSRGQAVVLIHVIHKPLSASFGNNGAVSDVNGAVYAHKQQVEKQTNELFLTFHCFCTRKDIQCLDIILEDTDVAKALTEYVSYAAIENLVLGASSRNSFIRKFKISDVPTNVSKGAPDFCTVYVISKGKMSSVRNASRSAPFTSPLLDQLHDQVNSTGSLADARPKHSFNLKDVEPVAAVERTPRKSRSVQDDNESIKSPLVGGRGLPGKFGGEISESDTDISFVSSGRPSIDHMSSTLYDSVDSVQTSQLSTSSDHSFGSIRLGPKWTDISSLHEFSTSSFESGRTSTSSQDDAEAEMRRLKLELQKTMELYSTACKEALTANQKAVELNRWRIEEERRLADARLAEEAALMMAEKEKTKCRAAMETAEAAQRIAHLEAQRRISAETRALKEAEEKQRVLNTIGQNDVRYRKYTIEEIEEATEYFAESRKIGEGGYGPVYKCYLDHTPVAVKVLRPDAAQGRSQFQQEVRTKRKFQQEVRTKRNDHMNSIGYSRLRVKKFPKKTPHYCVKSSIKSSLLLIKPS</sequence>
<evidence type="ECO:0000256" key="2">
    <source>
        <dbReference type="ARBA" id="ARBA00012483"/>
    </source>
</evidence>
<dbReference type="GO" id="GO:0061630">
    <property type="term" value="F:ubiquitin protein ligase activity"/>
    <property type="evidence" value="ECO:0007669"/>
    <property type="project" value="UniProtKB-EC"/>
</dbReference>
<evidence type="ECO:0000313" key="8">
    <source>
        <dbReference type="Proteomes" id="UP001642360"/>
    </source>
</evidence>
<evidence type="ECO:0000256" key="1">
    <source>
        <dbReference type="ARBA" id="ARBA00000900"/>
    </source>
</evidence>
<dbReference type="PROSITE" id="PS50011">
    <property type="entry name" value="PROTEIN_KINASE_DOM"/>
    <property type="match status" value="1"/>
</dbReference>
<dbReference type="AlphaFoldDB" id="A0ABC8RMF6"/>
<dbReference type="InterPro" id="IPR051348">
    <property type="entry name" value="U-box_ubiquitin_ligases"/>
</dbReference>
<gene>
    <name evidence="7" type="ORF">ILEXP_LOCUS13966</name>
</gene>
<name>A0ABC8RMF6_9AQUA</name>
<dbReference type="InterPro" id="IPR000719">
    <property type="entry name" value="Prot_kinase_dom"/>
</dbReference>
<protein>
    <recommendedName>
        <fullName evidence="2">RING-type E3 ubiquitin transferase</fullName>
        <ecNumber evidence="2">2.3.2.27</ecNumber>
    </recommendedName>
</protein>
<accession>A0ABC8RMF6</accession>
<dbReference type="PANTHER" id="PTHR45647">
    <property type="entry name" value="OS02G0152300 PROTEIN"/>
    <property type="match status" value="1"/>
</dbReference>
<evidence type="ECO:0000256" key="4">
    <source>
        <dbReference type="SAM" id="Coils"/>
    </source>
</evidence>
<dbReference type="Gene3D" id="3.30.200.20">
    <property type="entry name" value="Phosphorylase Kinase, domain 1"/>
    <property type="match status" value="1"/>
</dbReference>
<reference evidence="7 8" key="1">
    <citation type="submission" date="2024-02" db="EMBL/GenBank/DDBJ databases">
        <authorList>
            <person name="Vignale AGUSTIN F."/>
            <person name="Sosa J E."/>
            <person name="Modenutti C."/>
        </authorList>
    </citation>
    <scope>NUCLEOTIDE SEQUENCE [LARGE SCALE GENOMIC DNA]</scope>
</reference>
<dbReference type="SUPFAM" id="SSF56112">
    <property type="entry name" value="Protein kinase-like (PK-like)"/>
    <property type="match status" value="1"/>
</dbReference>
<dbReference type="InterPro" id="IPR006016">
    <property type="entry name" value="UspA"/>
</dbReference>
<dbReference type="Gene3D" id="3.40.50.620">
    <property type="entry name" value="HUPs"/>
    <property type="match status" value="1"/>
</dbReference>
<dbReference type="Proteomes" id="UP001642360">
    <property type="component" value="Unassembled WGS sequence"/>
</dbReference>
<feature type="domain" description="Protein kinase" evidence="6">
    <location>
        <begin position="466"/>
        <end position="564"/>
    </location>
</feature>
<dbReference type="CDD" id="cd01989">
    <property type="entry name" value="USP_STK_Ubox_N"/>
    <property type="match status" value="1"/>
</dbReference>
<dbReference type="Pfam" id="PF00582">
    <property type="entry name" value="Usp"/>
    <property type="match status" value="1"/>
</dbReference>
<dbReference type="EMBL" id="CAUOFW020001536">
    <property type="protein sequence ID" value="CAK9146134.1"/>
    <property type="molecule type" value="Genomic_DNA"/>
</dbReference>
<dbReference type="InterPro" id="IPR014729">
    <property type="entry name" value="Rossmann-like_a/b/a_fold"/>
</dbReference>
<evidence type="ECO:0000259" key="6">
    <source>
        <dbReference type="PROSITE" id="PS50011"/>
    </source>
</evidence>
<organism evidence="7 8">
    <name type="scientific">Ilex paraguariensis</name>
    <name type="common">yerba mate</name>
    <dbReference type="NCBI Taxonomy" id="185542"/>
    <lineage>
        <taxon>Eukaryota</taxon>
        <taxon>Viridiplantae</taxon>
        <taxon>Streptophyta</taxon>
        <taxon>Embryophyta</taxon>
        <taxon>Tracheophyta</taxon>
        <taxon>Spermatophyta</taxon>
        <taxon>Magnoliopsida</taxon>
        <taxon>eudicotyledons</taxon>
        <taxon>Gunneridae</taxon>
        <taxon>Pentapetalae</taxon>
        <taxon>asterids</taxon>
        <taxon>campanulids</taxon>
        <taxon>Aquifoliales</taxon>
        <taxon>Aquifoliaceae</taxon>
        <taxon>Ilex</taxon>
    </lineage>
</organism>
<keyword evidence="4" id="KW-0175">Coiled coil</keyword>
<dbReference type="InterPro" id="IPR011009">
    <property type="entry name" value="Kinase-like_dom_sf"/>
</dbReference>
<evidence type="ECO:0000256" key="3">
    <source>
        <dbReference type="ARBA" id="ARBA00022786"/>
    </source>
</evidence>
<proteinExistence type="predicted"/>